<dbReference type="InterPro" id="IPR036388">
    <property type="entry name" value="WH-like_DNA-bd_sf"/>
</dbReference>
<dbReference type="Pfam" id="PF04542">
    <property type="entry name" value="Sigma70_r2"/>
    <property type="match status" value="1"/>
</dbReference>
<dbReference type="SUPFAM" id="SSF88946">
    <property type="entry name" value="Sigma2 domain of RNA polymerase sigma factors"/>
    <property type="match status" value="1"/>
</dbReference>
<keyword evidence="4" id="KW-0804">Transcription</keyword>
<dbReference type="AlphaFoldDB" id="A0A918UT85"/>
<keyword evidence="7" id="KW-0240">DNA-directed RNA polymerase</keyword>
<dbReference type="InterPro" id="IPR039425">
    <property type="entry name" value="RNA_pol_sigma-70-like"/>
</dbReference>
<gene>
    <name evidence="7" type="ORF">GCM10007049_27100</name>
</gene>
<dbReference type="NCBIfam" id="TIGR02937">
    <property type="entry name" value="sigma70-ECF"/>
    <property type="match status" value="1"/>
</dbReference>
<dbReference type="CDD" id="cd06171">
    <property type="entry name" value="Sigma70_r4"/>
    <property type="match status" value="1"/>
</dbReference>
<dbReference type="PANTHER" id="PTHR43133:SF46">
    <property type="entry name" value="RNA POLYMERASE SIGMA-70 FACTOR ECF SUBFAMILY"/>
    <property type="match status" value="1"/>
</dbReference>
<evidence type="ECO:0000256" key="2">
    <source>
        <dbReference type="ARBA" id="ARBA00023015"/>
    </source>
</evidence>
<feature type="domain" description="RNA polymerase sigma factor 70 region 4 type 2" evidence="6">
    <location>
        <begin position="118"/>
        <end position="170"/>
    </location>
</feature>
<comment type="similarity">
    <text evidence="1">Belongs to the sigma-70 factor family. ECF subfamily.</text>
</comment>
<dbReference type="PANTHER" id="PTHR43133">
    <property type="entry name" value="RNA POLYMERASE ECF-TYPE SIGMA FACTO"/>
    <property type="match status" value="1"/>
</dbReference>
<dbReference type="InterPro" id="IPR013249">
    <property type="entry name" value="RNA_pol_sigma70_r4_t2"/>
</dbReference>
<dbReference type="Gene3D" id="1.10.10.10">
    <property type="entry name" value="Winged helix-like DNA-binding domain superfamily/Winged helix DNA-binding domain"/>
    <property type="match status" value="1"/>
</dbReference>
<evidence type="ECO:0000256" key="3">
    <source>
        <dbReference type="ARBA" id="ARBA00023082"/>
    </source>
</evidence>
<evidence type="ECO:0000256" key="4">
    <source>
        <dbReference type="ARBA" id="ARBA00023163"/>
    </source>
</evidence>
<proteinExistence type="inferred from homology"/>
<dbReference type="SUPFAM" id="SSF88659">
    <property type="entry name" value="Sigma3 and sigma4 domains of RNA polymerase sigma factors"/>
    <property type="match status" value="1"/>
</dbReference>
<dbReference type="InterPro" id="IPR013324">
    <property type="entry name" value="RNA_pol_sigma_r3/r4-like"/>
</dbReference>
<protein>
    <submittedName>
        <fullName evidence="7">DNA-directed RNA polymerase sigma-70 factor</fullName>
    </submittedName>
</protein>
<keyword evidence="8" id="KW-1185">Reference proteome</keyword>
<dbReference type="GO" id="GO:0006352">
    <property type="term" value="P:DNA-templated transcription initiation"/>
    <property type="evidence" value="ECO:0007669"/>
    <property type="project" value="InterPro"/>
</dbReference>
<dbReference type="Gene3D" id="1.10.1740.10">
    <property type="match status" value="1"/>
</dbReference>
<evidence type="ECO:0000259" key="6">
    <source>
        <dbReference type="Pfam" id="PF08281"/>
    </source>
</evidence>
<dbReference type="GO" id="GO:0003677">
    <property type="term" value="F:DNA binding"/>
    <property type="evidence" value="ECO:0007669"/>
    <property type="project" value="InterPro"/>
</dbReference>
<dbReference type="Proteomes" id="UP000619457">
    <property type="component" value="Unassembled WGS sequence"/>
</dbReference>
<evidence type="ECO:0000259" key="5">
    <source>
        <dbReference type="Pfam" id="PF04542"/>
    </source>
</evidence>
<comment type="caution">
    <text evidence="7">The sequence shown here is derived from an EMBL/GenBank/DDBJ whole genome shotgun (WGS) entry which is preliminary data.</text>
</comment>
<organism evidence="7 8">
    <name type="scientific">Echinicola pacifica</name>
    <dbReference type="NCBI Taxonomy" id="346377"/>
    <lineage>
        <taxon>Bacteria</taxon>
        <taxon>Pseudomonadati</taxon>
        <taxon>Bacteroidota</taxon>
        <taxon>Cytophagia</taxon>
        <taxon>Cytophagales</taxon>
        <taxon>Cyclobacteriaceae</taxon>
        <taxon>Echinicola</taxon>
    </lineage>
</organism>
<keyword evidence="3" id="KW-0731">Sigma factor</keyword>
<dbReference type="EMBL" id="BMWX01000004">
    <property type="protein sequence ID" value="GGZ32254.1"/>
    <property type="molecule type" value="Genomic_DNA"/>
</dbReference>
<name>A0A918UT85_9BACT</name>
<keyword evidence="2" id="KW-0805">Transcription regulation</keyword>
<dbReference type="InterPro" id="IPR014284">
    <property type="entry name" value="RNA_pol_sigma-70_dom"/>
</dbReference>
<reference evidence="7" key="2">
    <citation type="submission" date="2020-09" db="EMBL/GenBank/DDBJ databases">
        <authorList>
            <person name="Sun Q."/>
            <person name="Kim S."/>
        </authorList>
    </citation>
    <scope>NUCLEOTIDE SEQUENCE</scope>
    <source>
        <strain evidence="7">KCTC 12368</strain>
    </source>
</reference>
<dbReference type="NCBIfam" id="TIGR02985">
    <property type="entry name" value="Sig70_bacteroi1"/>
    <property type="match status" value="1"/>
</dbReference>
<dbReference type="InterPro" id="IPR014327">
    <property type="entry name" value="RNA_pol_sigma70_bacteroid"/>
</dbReference>
<dbReference type="GO" id="GO:0016987">
    <property type="term" value="F:sigma factor activity"/>
    <property type="evidence" value="ECO:0007669"/>
    <property type="project" value="UniProtKB-KW"/>
</dbReference>
<evidence type="ECO:0000313" key="8">
    <source>
        <dbReference type="Proteomes" id="UP000619457"/>
    </source>
</evidence>
<evidence type="ECO:0000256" key="1">
    <source>
        <dbReference type="ARBA" id="ARBA00010641"/>
    </source>
</evidence>
<evidence type="ECO:0000313" key="7">
    <source>
        <dbReference type="EMBL" id="GGZ32254.1"/>
    </source>
</evidence>
<reference evidence="7" key="1">
    <citation type="journal article" date="2014" name="Int. J. Syst. Evol. Microbiol.">
        <title>Complete genome sequence of Corynebacterium casei LMG S-19264T (=DSM 44701T), isolated from a smear-ripened cheese.</title>
        <authorList>
            <consortium name="US DOE Joint Genome Institute (JGI-PGF)"/>
            <person name="Walter F."/>
            <person name="Albersmeier A."/>
            <person name="Kalinowski J."/>
            <person name="Ruckert C."/>
        </authorList>
    </citation>
    <scope>NUCLEOTIDE SEQUENCE</scope>
    <source>
        <strain evidence="7">KCTC 12368</strain>
    </source>
</reference>
<feature type="domain" description="RNA polymerase sigma-70 region 2" evidence="5">
    <location>
        <begin position="24"/>
        <end position="89"/>
    </location>
</feature>
<dbReference type="InterPro" id="IPR007627">
    <property type="entry name" value="RNA_pol_sigma70_r2"/>
</dbReference>
<dbReference type="InterPro" id="IPR013325">
    <property type="entry name" value="RNA_pol_sigma_r2"/>
</dbReference>
<dbReference type="GO" id="GO:0000428">
    <property type="term" value="C:DNA-directed RNA polymerase complex"/>
    <property type="evidence" value="ECO:0007669"/>
    <property type="project" value="UniProtKB-KW"/>
</dbReference>
<accession>A0A918UT85</accession>
<dbReference type="Pfam" id="PF08281">
    <property type="entry name" value="Sigma70_r4_2"/>
    <property type="match status" value="1"/>
</dbReference>
<dbReference type="RefSeq" id="WP_026235950.1">
    <property type="nucleotide sequence ID" value="NZ_BMWX01000004.1"/>
</dbReference>
<sequence length="175" mass="21084">MKQPNKQILQLFIEGDHNAADAVYRFYRKPVIRFAQSLLKDPVEAENVFQEVFTKIMAHRPKINPEMNFSSYFFTAVRNEIFDYFKKLKKDQHLKDEFWSRIELADRHEQLLKEERLQQLEEEIEHLSPKRKQVLQMNYFEKKSYQEIANELSISVNTVKNQLIKAKAHLRQELN</sequence>